<evidence type="ECO:0000313" key="4">
    <source>
        <dbReference type="EMBL" id="MBL0736062.1"/>
    </source>
</evidence>
<dbReference type="PANTHER" id="PTHR46558">
    <property type="entry name" value="TRACRIPTIONAL REGULATORY PROTEIN-RELATED-RELATED"/>
    <property type="match status" value="1"/>
</dbReference>
<organism evidence="4 5">
    <name type="scientific">Flavobacterium tagetis</name>
    <dbReference type="NCBI Taxonomy" id="2801336"/>
    <lineage>
        <taxon>Bacteria</taxon>
        <taxon>Pseudomonadati</taxon>
        <taxon>Bacteroidota</taxon>
        <taxon>Flavobacteriia</taxon>
        <taxon>Flavobacteriales</taxon>
        <taxon>Flavobacteriaceae</taxon>
        <taxon>Flavobacterium</taxon>
    </lineage>
</organism>
<dbReference type="InterPro" id="IPR001387">
    <property type="entry name" value="Cro/C1-type_HTH"/>
</dbReference>
<proteinExistence type="predicted"/>
<dbReference type="Gene3D" id="1.10.260.40">
    <property type="entry name" value="lambda repressor-like DNA-binding domains"/>
    <property type="match status" value="1"/>
</dbReference>
<dbReference type="PROSITE" id="PS50943">
    <property type="entry name" value="HTH_CROC1"/>
    <property type="match status" value="1"/>
</dbReference>
<evidence type="ECO:0000259" key="3">
    <source>
        <dbReference type="PROSITE" id="PS50943"/>
    </source>
</evidence>
<keyword evidence="2" id="KW-0175">Coiled coil</keyword>
<reference evidence="4 5" key="1">
    <citation type="submission" date="2021-01" db="EMBL/GenBank/DDBJ databases">
        <title>Genome seq and assembly of Flavobacterium sp. GN10.</title>
        <authorList>
            <person name="Chhetri G."/>
        </authorList>
    </citation>
    <scope>NUCLEOTIDE SEQUENCE [LARGE SCALE GENOMIC DNA]</scope>
    <source>
        <strain evidence="4 5">GN10</strain>
    </source>
</reference>
<dbReference type="SMART" id="SM00530">
    <property type="entry name" value="HTH_XRE"/>
    <property type="match status" value="1"/>
</dbReference>
<dbReference type="PANTHER" id="PTHR46558:SF4">
    <property type="entry name" value="DNA-BIDING PHAGE PROTEIN"/>
    <property type="match status" value="1"/>
</dbReference>
<dbReference type="InterPro" id="IPR010982">
    <property type="entry name" value="Lambda_DNA-bd_dom_sf"/>
</dbReference>
<dbReference type="RefSeq" id="WP_201999086.1">
    <property type="nucleotide sequence ID" value="NZ_JAERSF010000001.1"/>
</dbReference>
<sequence length="122" mass="14355">MIKQKLTNKRTERNFSQEKMAELLGISQSQYNRRENGVTKISKNEWDKMAKILNTTLESIYEPEDGIYIIDNKSSGDNISHAQNNFHQLPNHILETMRKYIEKLEDENQVLKDEIKVLKNNC</sequence>
<dbReference type="Pfam" id="PF01381">
    <property type="entry name" value="HTH_3"/>
    <property type="match status" value="1"/>
</dbReference>
<gene>
    <name evidence="4" type="ORF">JI750_04140</name>
</gene>
<evidence type="ECO:0000313" key="5">
    <source>
        <dbReference type="Proteomes" id="UP000603728"/>
    </source>
</evidence>
<name>A0ABS1KA48_9FLAO</name>
<feature type="domain" description="HTH cro/C1-type" evidence="3">
    <location>
        <begin position="6"/>
        <end position="60"/>
    </location>
</feature>
<dbReference type="EMBL" id="JAERSF010000001">
    <property type="protein sequence ID" value="MBL0736062.1"/>
    <property type="molecule type" value="Genomic_DNA"/>
</dbReference>
<keyword evidence="5" id="KW-1185">Reference proteome</keyword>
<dbReference type="Proteomes" id="UP000603728">
    <property type="component" value="Unassembled WGS sequence"/>
</dbReference>
<comment type="caution">
    <text evidence="4">The sequence shown here is derived from an EMBL/GenBank/DDBJ whole genome shotgun (WGS) entry which is preliminary data.</text>
</comment>
<dbReference type="CDD" id="cd00093">
    <property type="entry name" value="HTH_XRE"/>
    <property type="match status" value="1"/>
</dbReference>
<accession>A0ABS1KA48</accession>
<evidence type="ECO:0000256" key="1">
    <source>
        <dbReference type="ARBA" id="ARBA00023125"/>
    </source>
</evidence>
<keyword evidence="1" id="KW-0238">DNA-binding</keyword>
<protein>
    <submittedName>
        <fullName evidence="4">Helix-turn-helix transcriptional regulator</fullName>
    </submittedName>
</protein>
<dbReference type="SUPFAM" id="SSF47413">
    <property type="entry name" value="lambda repressor-like DNA-binding domains"/>
    <property type="match status" value="1"/>
</dbReference>
<evidence type="ECO:0000256" key="2">
    <source>
        <dbReference type="SAM" id="Coils"/>
    </source>
</evidence>
<feature type="coiled-coil region" evidence="2">
    <location>
        <begin position="94"/>
        <end position="121"/>
    </location>
</feature>